<dbReference type="PANTHER" id="PTHR35560">
    <property type="entry name" value="BLL0132 PROTEIN"/>
    <property type="match status" value="1"/>
</dbReference>
<proteinExistence type="predicted"/>
<feature type="region of interest" description="Disordered" evidence="1">
    <location>
        <begin position="308"/>
        <end position="339"/>
    </location>
</feature>
<gene>
    <name evidence="2" type="ORF">PAUS00366_LOCUS4028</name>
</gene>
<dbReference type="PANTHER" id="PTHR35560:SF3">
    <property type="entry name" value="PEPTIDASE S9 PROLYL OLIGOPEPTIDASE CATALYTIC DOMAIN-CONTAINING PROTEIN"/>
    <property type="match status" value="1"/>
</dbReference>
<accession>A0A7S4ACR6</accession>
<dbReference type="EMBL" id="HBIX01005079">
    <property type="protein sequence ID" value="CAE0711291.1"/>
    <property type="molecule type" value="Transcribed_RNA"/>
</dbReference>
<dbReference type="Gene3D" id="3.40.50.1820">
    <property type="entry name" value="alpha/beta hydrolase"/>
    <property type="match status" value="1"/>
</dbReference>
<dbReference type="InterPro" id="IPR029058">
    <property type="entry name" value="AB_hydrolase_fold"/>
</dbReference>
<sequence length="339" mass="38863">MDRLLEFLIASKLQAEDREGSIRRSYRRKPETFHFPNLKRIVVAGHSAGGQYVHRWTLLSSSKIIWGDDNNDSCSTTAKNREVEIRSAVANPRSYCYLDNRRMIRTDGNSSIDVDRYGANIADTDDKKSFKNNNVDEYRSVDGYRNVDERYRYAFAIPDRNDIEACPTYDQWQWGLQPGGDILAPYKDAALDRANKNTTTIALQYSKRKVFYLTGEQDTIVQEDRCETYKFQGDTRNERAKRYFRALTEYFAITRNDSGYHLDRSISPSTSKSRSGTPLIHEFHQVPGSPHDHTLMFQSAPGREAFFGNTLDTKTNGNKLQREDDNGGGKIGESTNAWD</sequence>
<dbReference type="SUPFAM" id="SSF53474">
    <property type="entry name" value="alpha/beta-Hydrolases"/>
    <property type="match status" value="1"/>
</dbReference>
<reference evidence="2" key="1">
    <citation type="submission" date="2021-01" db="EMBL/GenBank/DDBJ databases">
        <authorList>
            <person name="Corre E."/>
            <person name="Pelletier E."/>
            <person name="Niang G."/>
            <person name="Scheremetjew M."/>
            <person name="Finn R."/>
            <person name="Kale V."/>
            <person name="Holt S."/>
            <person name="Cochrane G."/>
            <person name="Meng A."/>
            <person name="Brown T."/>
            <person name="Cohen L."/>
        </authorList>
    </citation>
    <scope>NUCLEOTIDE SEQUENCE</scope>
    <source>
        <strain evidence="2">10249 10 AB</strain>
    </source>
</reference>
<feature type="compositionally biased region" description="Polar residues" evidence="1">
    <location>
        <begin position="310"/>
        <end position="319"/>
    </location>
</feature>
<protein>
    <submittedName>
        <fullName evidence="2">Uncharacterized protein</fullName>
    </submittedName>
</protein>
<evidence type="ECO:0000313" key="2">
    <source>
        <dbReference type="EMBL" id="CAE0711291.1"/>
    </source>
</evidence>
<organism evidence="2">
    <name type="scientific">Pseudo-nitzschia australis</name>
    <dbReference type="NCBI Taxonomy" id="44445"/>
    <lineage>
        <taxon>Eukaryota</taxon>
        <taxon>Sar</taxon>
        <taxon>Stramenopiles</taxon>
        <taxon>Ochrophyta</taxon>
        <taxon>Bacillariophyta</taxon>
        <taxon>Bacillariophyceae</taxon>
        <taxon>Bacillariophycidae</taxon>
        <taxon>Bacillariales</taxon>
        <taxon>Bacillariaceae</taxon>
        <taxon>Pseudo-nitzschia</taxon>
    </lineage>
</organism>
<dbReference type="AlphaFoldDB" id="A0A7S4ACR6"/>
<evidence type="ECO:0000256" key="1">
    <source>
        <dbReference type="SAM" id="MobiDB-lite"/>
    </source>
</evidence>
<name>A0A7S4ACR6_9STRA</name>